<accession>A0A9D4IPK5</accession>
<reference evidence="2" key="2">
    <citation type="submission" date="2020-11" db="EMBL/GenBank/DDBJ databases">
        <authorList>
            <person name="McCartney M.A."/>
            <person name="Auch B."/>
            <person name="Kono T."/>
            <person name="Mallez S."/>
            <person name="Becker A."/>
            <person name="Gohl D.M."/>
            <person name="Silverstein K.A.T."/>
            <person name="Koren S."/>
            <person name="Bechman K.B."/>
            <person name="Herman A."/>
            <person name="Abrahante J.E."/>
            <person name="Garbe J."/>
        </authorList>
    </citation>
    <scope>NUCLEOTIDE SEQUENCE</scope>
    <source>
        <strain evidence="2">Duluth1</strain>
        <tissue evidence="2">Whole animal</tissue>
    </source>
</reference>
<proteinExistence type="predicted"/>
<name>A0A9D4IPK5_DREPO</name>
<evidence type="ECO:0000256" key="1">
    <source>
        <dbReference type="SAM" id="MobiDB-lite"/>
    </source>
</evidence>
<evidence type="ECO:0000313" key="2">
    <source>
        <dbReference type="EMBL" id="KAH3783396.1"/>
    </source>
</evidence>
<feature type="region of interest" description="Disordered" evidence="1">
    <location>
        <begin position="1"/>
        <end position="70"/>
    </location>
</feature>
<evidence type="ECO:0000313" key="3">
    <source>
        <dbReference type="Proteomes" id="UP000828390"/>
    </source>
</evidence>
<feature type="compositionally biased region" description="Polar residues" evidence="1">
    <location>
        <begin position="1"/>
        <end position="14"/>
    </location>
</feature>
<dbReference type="AlphaFoldDB" id="A0A9D4IPK5"/>
<sequence length="70" mass="7700">MAGQNEKGTGTFRKNSCKFLERIQVPPRLPQVQLKKITRTKQQNTEPDRSGPGITTPHTPSPVSKVVATS</sequence>
<dbReference type="EMBL" id="JAIWYP010000008">
    <property type="protein sequence ID" value="KAH3783396.1"/>
    <property type="molecule type" value="Genomic_DNA"/>
</dbReference>
<keyword evidence="3" id="KW-1185">Reference proteome</keyword>
<organism evidence="2 3">
    <name type="scientific">Dreissena polymorpha</name>
    <name type="common">Zebra mussel</name>
    <name type="synonym">Mytilus polymorpha</name>
    <dbReference type="NCBI Taxonomy" id="45954"/>
    <lineage>
        <taxon>Eukaryota</taxon>
        <taxon>Metazoa</taxon>
        <taxon>Spiralia</taxon>
        <taxon>Lophotrochozoa</taxon>
        <taxon>Mollusca</taxon>
        <taxon>Bivalvia</taxon>
        <taxon>Autobranchia</taxon>
        <taxon>Heteroconchia</taxon>
        <taxon>Euheterodonta</taxon>
        <taxon>Imparidentia</taxon>
        <taxon>Neoheterodontei</taxon>
        <taxon>Myida</taxon>
        <taxon>Dreissenoidea</taxon>
        <taxon>Dreissenidae</taxon>
        <taxon>Dreissena</taxon>
    </lineage>
</organism>
<protein>
    <submittedName>
        <fullName evidence="2">Uncharacterized protein</fullName>
    </submittedName>
</protein>
<dbReference type="Proteomes" id="UP000828390">
    <property type="component" value="Unassembled WGS sequence"/>
</dbReference>
<comment type="caution">
    <text evidence="2">The sequence shown here is derived from an EMBL/GenBank/DDBJ whole genome shotgun (WGS) entry which is preliminary data.</text>
</comment>
<feature type="compositionally biased region" description="Polar residues" evidence="1">
    <location>
        <begin position="56"/>
        <end position="70"/>
    </location>
</feature>
<reference evidence="2" key="1">
    <citation type="journal article" date="2019" name="bioRxiv">
        <title>The Genome of the Zebra Mussel, Dreissena polymorpha: A Resource for Invasive Species Research.</title>
        <authorList>
            <person name="McCartney M.A."/>
            <person name="Auch B."/>
            <person name="Kono T."/>
            <person name="Mallez S."/>
            <person name="Zhang Y."/>
            <person name="Obille A."/>
            <person name="Becker A."/>
            <person name="Abrahante J.E."/>
            <person name="Garbe J."/>
            <person name="Badalamenti J.P."/>
            <person name="Herman A."/>
            <person name="Mangelson H."/>
            <person name="Liachko I."/>
            <person name="Sullivan S."/>
            <person name="Sone E.D."/>
            <person name="Koren S."/>
            <person name="Silverstein K.A.T."/>
            <person name="Beckman K.B."/>
            <person name="Gohl D.M."/>
        </authorList>
    </citation>
    <scope>NUCLEOTIDE SEQUENCE</scope>
    <source>
        <strain evidence="2">Duluth1</strain>
        <tissue evidence="2">Whole animal</tissue>
    </source>
</reference>
<gene>
    <name evidence="2" type="ORF">DPMN_161333</name>
</gene>